<comment type="caution">
    <text evidence="3">The sequence shown here is derived from an EMBL/GenBank/DDBJ whole genome shotgun (WGS) entry which is preliminary data.</text>
</comment>
<keyword evidence="1" id="KW-0808">Transferase</keyword>
<sequence length="221" mass="24584">MPLKKIAISSWIIDVMSNVYGDGDVKLVPNAVDHNLFFASKRRKNYQPTIGLMYSLKEFKGVDVALEAIDLVRQSQPFLRLVAFGAERPSKGLPLPAQTQFFFDPPQHELRNIYAACDVFLVASRSEGFGLPILEAMACRTPVVATRTGCAADVIEEAHSGYVVDPEDPNALADRLTKVLTLDASSWQRMSEAAHKRSLEFTWEQSAKLFERALLDGVRKA</sequence>
<keyword evidence="4" id="KW-1185">Reference proteome</keyword>
<dbReference type="SUPFAM" id="SSF53756">
    <property type="entry name" value="UDP-Glycosyltransferase/glycogen phosphorylase"/>
    <property type="match status" value="1"/>
</dbReference>
<proteinExistence type="predicted"/>
<dbReference type="PANTHER" id="PTHR46401:SF2">
    <property type="entry name" value="GLYCOSYLTRANSFERASE WBBK-RELATED"/>
    <property type="match status" value="1"/>
</dbReference>
<dbReference type="CDD" id="cd03801">
    <property type="entry name" value="GT4_PimA-like"/>
    <property type="match status" value="1"/>
</dbReference>
<dbReference type="Gene3D" id="3.40.50.2000">
    <property type="entry name" value="Glycogen Phosphorylase B"/>
    <property type="match status" value="1"/>
</dbReference>
<dbReference type="Pfam" id="PF00534">
    <property type="entry name" value="Glycos_transf_1"/>
    <property type="match status" value="1"/>
</dbReference>
<reference evidence="3 4" key="1">
    <citation type="submission" date="2022-10" db="EMBL/GenBank/DDBJ databases">
        <title>Erythrobacter sp. sf7 Genome sequencing.</title>
        <authorList>
            <person name="Park S."/>
        </authorList>
    </citation>
    <scope>NUCLEOTIDE SEQUENCE [LARGE SCALE GENOMIC DNA]</scope>
    <source>
        <strain evidence="4">sf7</strain>
    </source>
</reference>
<name>A0ABT5JN85_9SPHN</name>
<dbReference type="RefSeq" id="WP_273676083.1">
    <property type="nucleotide sequence ID" value="NZ_JAQQXQ010000002.1"/>
</dbReference>
<dbReference type="PANTHER" id="PTHR46401">
    <property type="entry name" value="GLYCOSYLTRANSFERASE WBBK-RELATED"/>
    <property type="match status" value="1"/>
</dbReference>
<dbReference type="InterPro" id="IPR001296">
    <property type="entry name" value="Glyco_trans_1"/>
</dbReference>
<evidence type="ECO:0000313" key="4">
    <source>
        <dbReference type="Proteomes" id="UP001216558"/>
    </source>
</evidence>
<dbReference type="Proteomes" id="UP001216558">
    <property type="component" value="Unassembled WGS sequence"/>
</dbReference>
<evidence type="ECO:0000259" key="2">
    <source>
        <dbReference type="Pfam" id="PF00534"/>
    </source>
</evidence>
<organism evidence="3 4">
    <name type="scientific">Erythrobacter fulvus</name>
    <dbReference type="NCBI Taxonomy" id="2987523"/>
    <lineage>
        <taxon>Bacteria</taxon>
        <taxon>Pseudomonadati</taxon>
        <taxon>Pseudomonadota</taxon>
        <taxon>Alphaproteobacteria</taxon>
        <taxon>Sphingomonadales</taxon>
        <taxon>Erythrobacteraceae</taxon>
        <taxon>Erythrobacter/Porphyrobacter group</taxon>
        <taxon>Erythrobacter</taxon>
    </lineage>
</organism>
<accession>A0ABT5JN85</accession>
<gene>
    <name evidence="3" type="ORF">OIK40_02950</name>
</gene>
<dbReference type="EMBL" id="JAQQXQ010000002">
    <property type="protein sequence ID" value="MDC8753598.1"/>
    <property type="molecule type" value="Genomic_DNA"/>
</dbReference>
<feature type="domain" description="Glycosyl transferase family 1" evidence="2">
    <location>
        <begin position="40"/>
        <end position="197"/>
    </location>
</feature>
<evidence type="ECO:0000313" key="3">
    <source>
        <dbReference type="EMBL" id="MDC8753598.1"/>
    </source>
</evidence>
<protein>
    <submittedName>
        <fullName evidence="3">Glycosyltransferase family 4 protein</fullName>
    </submittedName>
</protein>
<evidence type="ECO:0000256" key="1">
    <source>
        <dbReference type="ARBA" id="ARBA00022679"/>
    </source>
</evidence>